<evidence type="ECO:0000256" key="1">
    <source>
        <dbReference type="SAM" id="MobiDB-lite"/>
    </source>
</evidence>
<feature type="compositionally biased region" description="Low complexity" evidence="1">
    <location>
        <begin position="769"/>
        <end position="778"/>
    </location>
</feature>
<sequence>MLMSHPAATYRLGIVSTYLPRRCGLATYTADLREALGVASDDLETVVVAIDRDGHSYGDEVVVTINQDRIEDYSAAARAMREAGVQVVLIQHEYGIFGGTDGSHLLELTRALNACGIPYLLTLHTVLSRPSSGQAATLRALCARAARVTVFTETARRVAIRTGVAAGHQLVVVPHGAPEAMRQPPDPATLRPELRELLDKVAGKPTLTTFGLLSEGKGIDIAIDALAAVVKEHPDTQYIVAGATHPEIKRRDGEAYRDSLQSRVELLGLAGHVHFVDAFLGLDELSAILHASTLFVTPYRSPEQICSGALTFALGAGLPAVSSSYSYAEDMLAGGAGRVVPCGDDAALAAEIIDLLTDGRALAAAKSVAEACAVWLPWPAVAAREAELVADVLRQTQAATARPGHSTAAAPLLNLAHLDRLTDEIGIIQFSHGANPSLESGYCVDDVARLAIVAADLLAVGIDTKQTAQATRWLRQSIRFLTAAYDPSGAMHNMLSYHGTWQDWPHQGDHVGRAVWALGVLVGTPAVPDDIRRPAAALLDELGARTHQLPDIGLRTAAYALIGLARAGRTDQAAPLLRRLDEALVATSAVDPSWRWFEPELTYDNARLPHAMLLGAALLEDDAMAARAIAALDWYAQHVGLADGTLRCVGNRWHRRGESPSVWLADDGDEQPLDAAAITEAMVDAWQYTADPALARLAGWGYSWFLGRNRAGARLYVDATGACHDGLSATEPNGNQGAESTLAYYQALLSLLKAGLAALPHPVVATTPVPTSLPVTGPSRPTPNKAPTGTRAVGRASAGFSATAQPPRLRTTEGQPDAL</sequence>
<dbReference type="InterPro" id="IPR008928">
    <property type="entry name" value="6-hairpin_glycosidase_sf"/>
</dbReference>
<dbReference type="SUPFAM" id="SSF48208">
    <property type="entry name" value="Six-hairpin glycosidases"/>
    <property type="match status" value="1"/>
</dbReference>
<proteinExistence type="predicted"/>
<dbReference type="PANTHER" id="PTHR12526:SF572">
    <property type="entry name" value="BLL5144 PROTEIN"/>
    <property type="match status" value="1"/>
</dbReference>
<evidence type="ECO:0000313" key="2">
    <source>
        <dbReference type="EMBL" id="GAA1547191.1"/>
    </source>
</evidence>
<dbReference type="EMBL" id="BAAAQD010000019">
    <property type="protein sequence ID" value="GAA1547191.1"/>
    <property type="molecule type" value="Genomic_DNA"/>
</dbReference>
<gene>
    <name evidence="2" type="ORF">GCM10009827_079280</name>
</gene>
<dbReference type="PANTHER" id="PTHR12526">
    <property type="entry name" value="GLYCOSYLTRANSFERASE"/>
    <property type="match status" value="1"/>
</dbReference>
<comment type="caution">
    <text evidence="2">The sequence shown here is derived from an EMBL/GenBank/DDBJ whole genome shotgun (WGS) entry which is preliminary data.</text>
</comment>
<feature type="region of interest" description="Disordered" evidence="1">
    <location>
        <begin position="769"/>
        <end position="819"/>
    </location>
</feature>
<keyword evidence="3" id="KW-1185">Reference proteome</keyword>
<reference evidence="2 3" key="1">
    <citation type="journal article" date="2019" name="Int. J. Syst. Evol. Microbiol.">
        <title>The Global Catalogue of Microorganisms (GCM) 10K type strain sequencing project: providing services to taxonomists for standard genome sequencing and annotation.</title>
        <authorList>
            <consortium name="The Broad Institute Genomics Platform"/>
            <consortium name="The Broad Institute Genome Sequencing Center for Infectious Disease"/>
            <person name="Wu L."/>
            <person name="Ma J."/>
        </authorList>
    </citation>
    <scope>NUCLEOTIDE SEQUENCE [LARGE SCALE GENOMIC DNA]</scope>
    <source>
        <strain evidence="2 3">JCM 15933</strain>
    </source>
</reference>
<dbReference type="Proteomes" id="UP001501470">
    <property type="component" value="Unassembled WGS sequence"/>
</dbReference>
<dbReference type="Pfam" id="PF13692">
    <property type="entry name" value="Glyco_trans_1_4"/>
    <property type="match status" value="1"/>
</dbReference>
<evidence type="ECO:0000313" key="3">
    <source>
        <dbReference type="Proteomes" id="UP001501470"/>
    </source>
</evidence>
<name>A0ABN2BT98_9ACTN</name>
<accession>A0ABN2BT98</accession>
<dbReference type="Gene3D" id="3.40.50.2000">
    <property type="entry name" value="Glycogen Phosphorylase B"/>
    <property type="match status" value="2"/>
</dbReference>
<organism evidence="2 3">
    <name type="scientific">Dactylosporangium maewongense</name>
    <dbReference type="NCBI Taxonomy" id="634393"/>
    <lineage>
        <taxon>Bacteria</taxon>
        <taxon>Bacillati</taxon>
        <taxon>Actinomycetota</taxon>
        <taxon>Actinomycetes</taxon>
        <taxon>Micromonosporales</taxon>
        <taxon>Micromonosporaceae</taxon>
        <taxon>Dactylosporangium</taxon>
    </lineage>
</organism>
<protein>
    <submittedName>
        <fullName evidence="2">Glycosyltransferase</fullName>
    </submittedName>
</protein>
<dbReference type="SUPFAM" id="SSF53756">
    <property type="entry name" value="UDP-Glycosyltransferase/glycogen phosphorylase"/>
    <property type="match status" value="1"/>
</dbReference>